<evidence type="ECO:0000256" key="1">
    <source>
        <dbReference type="SAM" id="SignalP"/>
    </source>
</evidence>
<accession>G2Z5I1</accession>
<keyword evidence="3" id="KW-1185">Reference proteome</keyword>
<gene>
    <name evidence="2" type="ordered locus">FBFL15_2792</name>
</gene>
<name>G2Z5I1_FLABF</name>
<dbReference type="Proteomes" id="UP000009186">
    <property type="component" value="Chromosome"/>
</dbReference>
<protein>
    <submittedName>
        <fullName evidence="2">Hypothetical lipoprotein</fullName>
    </submittedName>
</protein>
<evidence type="ECO:0000313" key="2">
    <source>
        <dbReference type="EMBL" id="CCB70779.1"/>
    </source>
</evidence>
<dbReference type="PROSITE" id="PS51257">
    <property type="entry name" value="PROKAR_LIPOPROTEIN"/>
    <property type="match status" value="1"/>
</dbReference>
<feature type="signal peptide" evidence="1">
    <location>
        <begin position="1"/>
        <end position="21"/>
    </location>
</feature>
<proteinExistence type="predicted"/>
<dbReference type="KEGG" id="fbr:FBFL15_2792"/>
<sequence>MKKAKILVVGLVLIALQSCNSQTKKNVEDKKQEVEKHTPVAVPFDLANLTLNENINDILTAVNLSKKDTINADFTTLLGNEKLVFGSDKALIFNGDKLSGKNGLGTNNVIFHYGKIDKEIGPLYNEKEDVVGMCQINLYDETTSTKLLNSLYLKLNKPNDVYMLKPIKSYLWIKNNICYFYFTKDADDFYRVLFIFKKNDNEWTNFISHLGFGISNLKFNN</sequence>
<keyword evidence="1" id="KW-0732">Signal</keyword>
<dbReference type="EMBL" id="FQ859183">
    <property type="protein sequence ID" value="CCB70779.1"/>
    <property type="molecule type" value="Genomic_DNA"/>
</dbReference>
<feature type="chain" id="PRO_5003441246" evidence="1">
    <location>
        <begin position="22"/>
        <end position="221"/>
    </location>
</feature>
<dbReference type="AlphaFoldDB" id="G2Z5I1"/>
<evidence type="ECO:0000313" key="3">
    <source>
        <dbReference type="Proteomes" id="UP000009186"/>
    </source>
</evidence>
<keyword evidence="2" id="KW-0449">Lipoprotein</keyword>
<reference evidence="2 3" key="1">
    <citation type="journal article" date="2011" name="Appl. Environ. Microbiol.">
        <title>Complete genome sequence of the fish pathogen Flavobacterium branchiophilum.</title>
        <authorList>
            <consortium name="1:IP"/>
            <consortium name="Microbial Evolutionary Genomics,F-75015 Paris"/>
            <consortium name="France 2:CNRS"/>
            <consortium name="URA2171"/>
            <consortium name="F-75015 Paris,France 3:Unite de Virologie et Immunologie Mol."/>
            <consortium name="INRA,78352 Jouy en Josas Cedex"/>
            <consortium name="France. 4:Unite de Mathemathique"/>
            <consortium name="Informatique et Genome,INRA"/>
            <consortium name="78352 Jouy en Josas Cedex"/>
            <consortium name="France. 5:CEA/Genoscope"/>
            <consortium name="Evry"/>
            <consortium name="France"/>
            <person name="Touchon M."/>
            <person name="Barbier P."/>
            <person name="Bernardet J.F."/>
            <person name="Loux V."/>
            <person name="Vacherie B."/>
            <person name="Barbe V."/>
            <person name="Rocha E.P."/>
            <person name="Duchaud E."/>
        </authorList>
    </citation>
    <scope>NUCLEOTIDE SEQUENCE [LARGE SCALE GENOMIC DNA]</scope>
    <source>
        <strain evidence="2 3">FL-15</strain>
    </source>
</reference>
<dbReference type="RefSeq" id="WP_014085231.1">
    <property type="nucleotide sequence ID" value="NC_016001.1"/>
</dbReference>
<dbReference type="eggNOG" id="ENOG5030YP7">
    <property type="taxonomic scope" value="Bacteria"/>
</dbReference>
<dbReference type="HOGENOM" id="CLU_1164251_0_0_10"/>
<organism evidence="2 3">
    <name type="scientific">Flavobacterium branchiophilum (strain FL-15)</name>
    <dbReference type="NCBI Taxonomy" id="1034807"/>
    <lineage>
        <taxon>Bacteria</taxon>
        <taxon>Pseudomonadati</taxon>
        <taxon>Bacteroidota</taxon>
        <taxon>Flavobacteriia</taxon>
        <taxon>Flavobacteriales</taxon>
        <taxon>Flavobacteriaceae</taxon>
        <taxon>Flavobacterium</taxon>
    </lineage>
</organism>
<dbReference type="STRING" id="1034807.FBFL15_2792"/>